<keyword evidence="4" id="KW-0808">Transferase</keyword>
<protein>
    <recommendedName>
        <fullName evidence="2">DNA-directed RNA polymerase</fullName>
        <ecNumber evidence="2">2.7.7.6</ecNumber>
    </recommendedName>
</protein>
<dbReference type="GO" id="GO:0046983">
    <property type="term" value="F:protein dimerization activity"/>
    <property type="evidence" value="ECO:0007669"/>
    <property type="project" value="InterPro"/>
</dbReference>
<dbReference type="InterPro" id="IPR011773">
    <property type="entry name" value="DNA-dir_RpoA"/>
</dbReference>
<dbReference type="SUPFAM" id="SSF55257">
    <property type="entry name" value="RBP11-like subunits of RNA polymerase"/>
    <property type="match status" value="1"/>
</dbReference>
<dbReference type="GO" id="GO:0003899">
    <property type="term" value="F:DNA-directed RNA polymerase activity"/>
    <property type="evidence" value="ECO:0007669"/>
    <property type="project" value="UniProtKB-EC"/>
</dbReference>
<dbReference type="Pfam" id="PF03118">
    <property type="entry name" value="RNA_pol_A_CTD"/>
    <property type="match status" value="1"/>
</dbReference>
<dbReference type="GO" id="GO:0005737">
    <property type="term" value="C:cytoplasm"/>
    <property type="evidence" value="ECO:0007669"/>
    <property type="project" value="UniProtKB-ARBA"/>
</dbReference>
<dbReference type="HAMAP" id="MF_00059">
    <property type="entry name" value="RNApol_bact_RpoA"/>
    <property type="match status" value="1"/>
</dbReference>
<dbReference type="NCBIfam" id="TIGR02027">
    <property type="entry name" value="rpoA"/>
    <property type="match status" value="1"/>
</dbReference>
<sequence length="338" mass="37225">MANSSGNLLKAHSMMSEDWGPQGSRIILEPLERGFGHTLGNALRRVLLSSIPGYAVVEAEIANVVHEYTTIEGVNEDVIDLLLNLKGIAIRGHGVEQATLKLSKTGPGPVRAGDIELDHNIEIVNPEHVIAHLNRHGKLELELIVERGRGYVPAVQRQRQETETRTLGRLRIDASFSPIRRVAYSVENARVEQRTDLDRLVLEVETNGTITAREAVSLAAHILRGQLGVFLDLDSTESEGQILTVPSAMKLDAVFLKPVDDLDLTVRSLNALKAEQVLYVGDLVQRTESDLLRTPNLGKKSLVEIKDALAIHALSLGMKIENWPPESLRREAVQTQAL</sequence>
<dbReference type="Gene3D" id="2.170.120.12">
    <property type="entry name" value="DNA-directed RNA polymerase, insert domain"/>
    <property type="match status" value="1"/>
</dbReference>
<dbReference type="Pfam" id="PF01193">
    <property type="entry name" value="RNA_pol_L"/>
    <property type="match status" value="1"/>
</dbReference>
<evidence type="ECO:0000256" key="2">
    <source>
        <dbReference type="ARBA" id="ARBA00012418"/>
    </source>
</evidence>
<evidence type="ECO:0000256" key="6">
    <source>
        <dbReference type="ARBA" id="ARBA00023163"/>
    </source>
</evidence>
<reference evidence="9" key="2">
    <citation type="journal article" date="2014" name="ISME J.">
        <title>Microbial stratification in low pH oxic and suboxic macroscopic growths along an acid mine drainage.</title>
        <authorList>
            <person name="Mendez-Garcia C."/>
            <person name="Mesa V."/>
            <person name="Sprenger R.R."/>
            <person name="Richter M."/>
            <person name="Diez M.S."/>
            <person name="Solano J."/>
            <person name="Bargiela R."/>
            <person name="Golyshina O.V."/>
            <person name="Manteca A."/>
            <person name="Ramos J.L."/>
            <person name="Gallego J.R."/>
            <person name="Llorente I."/>
            <person name="Martins Dos Santos V.A."/>
            <person name="Jensen O.N."/>
            <person name="Pelaez A.I."/>
            <person name="Sanchez J."/>
            <person name="Ferrer M."/>
        </authorList>
    </citation>
    <scope>NUCLEOTIDE SEQUENCE</scope>
</reference>
<evidence type="ECO:0000256" key="4">
    <source>
        <dbReference type="ARBA" id="ARBA00022679"/>
    </source>
</evidence>
<dbReference type="EC" id="2.7.7.6" evidence="2"/>
<comment type="caution">
    <text evidence="9">The sequence shown here is derived from an EMBL/GenBank/DDBJ whole genome shotgun (WGS) entry which is preliminary data.</text>
</comment>
<dbReference type="Gene3D" id="1.10.150.20">
    <property type="entry name" value="5' to 3' exonuclease, C-terminal subdomain"/>
    <property type="match status" value="1"/>
</dbReference>
<proteinExistence type="inferred from homology"/>
<keyword evidence="5" id="KW-0548">Nucleotidyltransferase</keyword>
<evidence type="ECO:0000256" key="3">
    <source>
        <dbReference type="ARBA" id="ARBA00022478"/>
    </source>
</evidence>
<dbReference type="NCBIfam" id="NF003519">
    <property type="entry name" value="PRK05182.2-5"/>
    <property type="match status" value="1"/>
</dbReference>
<keyword evidence="3 9" id="KW-0240">DNA-directed RNA polymerase</keyword>
<reference evidence="9" key="1">
    <citation type="submission" date="2013-08" db="EMBL/GenBank/DDBJ databases">
        <authorList>
            <person name="Mendez C."/>
            <person name="Richter M."/>
            <person name="Ferrer M."/>
            <person name="Sanchez J."/>
        </authorList>
    </citation>
    <scope>NUCLEOTIDE SEQUENCE</scope>
</reference>
<dbReference type="CDD" id="cd06928">
    <property type="entry name" value="RNAP_alpha_NTD"/>
    <property type="match status" value="1"/>
</dbReference>
<dbReference type="InterPro" id="IPR036643">
    <property type="entry name" value="RNApol_insert_sf"/>
</dbReference>
<name>T1B6T1_9ZZZZ</name>
<dbReference type="FunFam" id="2.170.120.12:FF:000001">
    <property type="entry name" value="DNA-directed RNA polymerase subunit alpha"/>
    <property type="match status" value="1"/>
</dbReference>
<dbReference type="InterPro" id="IPR011262">
    <property type="entry name" value="DNA-dir_RNA_pol_insert"/>
</dbReference>
<dbReference type="Pfam" id="PF01000">
    <property type="entry name" value="RNA_pol_A_bac"/>
    <property type="match status" value="1"/>
</dbReference>
<dbReference type="NCBIfam" id="NF003513">
    <property type="entry name" value="PRK05182.1-2"/>
    <property type="match status" value="1"/>
</dbReference>
<dbReference type="Gene3D" id="3.30.1360.10">
    <property type="entry name" value="RNA polymerase, RBP11-like subunit"/>
    <property type="match status" value="1"/>
</dbReference>
<evidence type="ECO:0000313" key="9">
    <source>
        <dbReference type="EMBL" id="EQD64178.1"/>
    </source>
</evidence>
<keyword evidence="6" id="KW-0804">Transcription</keyword>
<dbReference type="SUPFAM" id="SSF47789">
    <property type="entry name" value="C-terminal domain of RNA polymerase alpha subunit"/>
    <property type="match status" value="1"/>
</dbReference>
<dbReference type="SUPFAM" id="SSF56553">
    <property type="entry name" value="Insert subdomain of RNA polymerase alpha subunit"/>
    <property type="match status" value="1"/>
</dbReference>
<evidence type="ECO:0000256" key="5">
    <source>
        <dbReference type="ARBA" id="ARBA00022695"/>
    </source>
</evidence>
<dbReference type="AlphaFoldDB" id="T1B6T1"/>
<comment type="similarity">
    <text evidence="1">Belongs to the RNA polymerase alpha chain family.</text>
</comment>
<dbReference type="EMBL" id="AUZY01004230">
    <property type="protein sequence ID" value="EQD64178.1"/>
    <property type="molecule type" value="Genomic_DNA"/>
</dbReference>
<dbReference type="GO" id="GO:0006351">
    <property type="term" value="P:DNA-templated transcription"/>
    <property type="evidence" value="ECO:0007669"/>
    <property type="project" value="InterPro"/>
</dbReference>
<accession>T1B6T1</accession>
<evidence type="ECO:0000256" key="7">
    <source>
        <dbReference type="ARBA" id="ARBA00048552"/>
    </source>
</evidence>
<dbReference type="FunFam" id="1.10.150.20:FF:000001">
    <property type="entry name" value="DNA-directed RNA polymerase subunit alpha"/>
    <property type="match status" value="1"/>
</dbReference>
<organism evidence="9">
    <name type="scientific">mine drainage metagenome</name>
    <dbReference type="NCBI Taxonomy" id="410659"/>
    <lineage>
        <taxon>unclassified sequences</taxon>
        <taxon>metagenomes</taxon>
        <taxon>ecological metagenomes</taxon>
    </lineage>
</organism>
<gene>
    <name evidence="9" type="ORF">B1B_06677</name>
</gene>
<comment type="catalytic activity">
    <reaction evidence="7">
        <text>RNA(n) + a ribonucleoside 5'-triphosphate = RNA(n+1) + diphosphate</text>
        <dbReference type="Rhea" id="RHEA:21248"/>
        <dbReference type="Rhea" id="RHEA-COMP:14527"/>
        <dbReference type="Rhea" id="RHEA-COMP:17342"/>
        <dbReference type="ChEBI" id="CHEBI:33019"/>
        <dbReference type="ChEBI" id="CHEBI:61557"/>
        <dbReference type="ChEBI" id="CHEBI:140395"/>
        <dbReference type="EC" id="2.7.7.6"/>
    </reaction>
</comment>
<evidence type="ECO:0000256" key="1">
    <source>
        <dbReference type="ARBA" id="ARBA00007123"/>
    </source>
</evidence>
<evidence type="ECO:0000259" key="8">
    <source>
        <dbReference type="SMART" id="SM00662"/>
    </source>
</evidence>
<dbReference type="GO" id="GO:0000428">
    <property type="term" value="C:DNA-directed RNA polymerase complex"/>
    <property type="evidence" value="ECO:0007669"/>
    <property type="project" value="UniProtKB-KW"/>
</dbReference>
<dbReference type="GO" id="GO:0003677">
    <property type="term" value="F:DNA binding"/>
    <property type="evidence" value="ECO:0007669"/>
    <property type="project" value="InterPro"/>
</dbReference>
<dbReference type="InterPro" id="IPR011263">
    <property type="entry name" value="DNA-dir_RNA_pol_RpoA/D/Rpb3"/>
</dbReference>
<dbReference type="SMART" id="SM00662">
    <property type="entry name" value="RPOLD"/>
    <property type="match status" value="1"/>
</dbReference>
<dbReference type="InterPro" id="IPR036603">
    <property type="entry name" value="RBP11-like"/>
</dbReference>
<feature type="domain" description="DNA-directed RNA polymerase RpoA/D/Rpb3-type" evidence="8">
    <location>
        <begin position="23"/>
        <end position="233"/>
    </location>
</feature>
<dbReference type="InterPro" id="IPR011260">
    <property type="entry name" value="RNAP_asu_C"/>
</dbReference>